<feature type="transmembrane region" description="Helical" evidence="6">
    <location>
        <begin position="165"/>
        <end position="185"/>
    </location>
</feature>
<keyword evidence="3 6" id="KW-0812">Transmembrane</keyword>
<feature type="transmembrane region" description="Helical" evidence="6">
    <location>
        <begin position="365"/>
        <end position="387"/>
    </location>
</feature>
<evidence type="ECO:0000256" key="5">
    <source>
        <dbReference type="ARBA" id="ARBA00023136"/>
    </source>
</evidence>
<feature type="transmembrane region" description="Helical" evidence="6">
    <location>
        <begin position="278"/>
        <end position="297"/>
    </location>
</feature>
<dbReference type="PANTHER" id="PTHR42910">
    <property type="entry name" value="TRANSPORTER SCO4007-RELATED"/>
    <property type="match status" value="1"/>
</dbReference>
<dbReference type="CDD" id="cd17324">
    <property type="entry name" value="MFS_NepI_like"/>
    <property type="match status" value="1"/>
</dbReference>
<feature type="transmembrane region" description="Helical" evidence="6">
    <location>
        <begin position="135"/>
        <end position="153"/>
    </location>
</feature>
<dbReference type="InterPro" id="IPR020846">
    <property type="entry name" value="MFS_dom"/>
</dbReference>
<dbReference type="EMBL" id="JAPDSH010000004">
    <property type="protein sequence ID" value="MDF0479987.1"/>
    <property type="molecule type" value="Genomic_DNA"/>
</dbReference>
<keyword evidence="5 6" id="KW-0472">Membrane</keyword>
<keyword evidence="9" id="KW-1185">Reference proteome</keyword>
<keyword evidence="4 6" id="KW-1133">Transmembrane helix</keyword>
<feature type="transmembrane region" description="Helical" evidence="6">
    <location>
        <begin position="340"/>
        <end position="359"/>
    </location>
</feature>
<dbReference type="Gene3D" id="1.20.1250.20">
    <property type="entry name" value="MFS general substrate transporter like domains"/>
    <property type="match status" value="1"/>
</dbReference>
<reference evidence="8" key="1">
    <citation type="submission" date="2022-10" db="EMBL/GenBank/DDBJ databases">
        <title>Vagococcus sp. isolated from poultry meat.</title>
        <authorList>
            <person name="Johansson P."/>
            <person name="Bjorkroth J."/>
        </authorList>
    </citation>
    <scope>NUCLEOTIDE SEQUENCE</scope>
    <source>
        <strain evidence="8">PNs007</strain>
    </source>
</reference>
<dbReference type="Pfam" id="PF07690">
    <property type="entry name" value="MFS_1"/>
    <property type="match status" value="1"/>
</dbReference>
<feature type="transmembrane region" description="Helical" evidence="6">
    <location>
        <begin position="50"/>
        <end position="70"/>
    </location>
</feature>
<dbReference type="InterPro" id="IPR036259">
    <property type="entry name" value="MFS_trans_sf"/>
</dbReference>
<protein>
    <submittedName>
        <fullName evidence="8">MFS transporter</fullName>
    </submittedName>
</protein>
<dbReference type="SUPFAM" id="SSF103473">
    <property type="entry name" value="MFS general substrate transporter"/>
    <property type="match status" value="1"/>
</dbReference>
<sequence>MKVKEIQMTKQLTFIMAIVCGISIASLYYIQPLEGLVAKEIGVDVAKIGLAPTLSQMGYALGLLFIVPLGDIFERKKLIMTMLSIVAVVLFITGSTSNYLLLMILMLLIGLSSIVPQLILPFAGQLAKPEERGSVLGIVTGGLLIGILLSRTFSGLVGDAFGWRVVYFAGVALALILIVLVWFMFPRNTPISQMSYGELMKSLPHLFMTQRVVRESAFNGFFAFGAFSIFWSTLIFYMESPAYNLGSKEVGYFGLVGVIGSAASVLMGRVADKKGARFGVGIGSFIAMLSFLVLWIFGSSITGLVVGLTLLDFGTSTTQVSNQSRIQSLGDENRSRNNTIYMFSFFVGGASGSLLGSFAWQLAGWTGVCLLGMIYGLIAIIGHHIIYKPVSK</sequence>
<feature type="transmembrane region" description="Helical" evidence="6">
    <location>
        <begin position="12"/>
        <end position="30"/>
    </location>
</feature>
<organism evidence="8 9">
    <name type="scientific">Vagococcus proximus</name>
    <dbReference type="NCBI Taxonomy" id="2991417"/>
    <lineage>
        <taxon>Bacteria</taxon>
        <taxon>Bacillati</taxon>
        <taxon>Bacillota</taxon>
        <taxon>Bacilli</taxon>
        <taxon>Lactobacillales</taxon>
        <taxon>Enterococcaceae</taxon>
        <taxon>Vagococcus</taxon>
    </lineage>
</organism>
<evidence type="ECO:0000313" key="9">
    <source>
        <dbReference type="Proteomes" id="UP001147148"/>
    </source>
</evidence>
<name>A0ABT5X1V8_9ENTE</name>
<feature type="transmembrane region" description="Helical" evidence="6">
    <location>
        <begin position="100"/>
        <end position="123"/>
    </location>
</feature>
<comment type="caution">
    <text evidence="8">The sequence shown here is derived from an EMBL/GenBank/DDBJ whole genome shotgun (WGS) entry which is preliminary data.</text>
</comment>
<comment type="subcellular location">
    <subcellularLocation>
        <location evidence="1">Cell membrane</location>
        <topology evidence="1">Multi-pass membrane protein</topology>
    </subcellularLocation>
</comment>
<evidence type="ECO:0000256" key="2">
    <source>
        <dbReference type="ARBA" id="ARBA00022448"/>
    </source>
</evidence>
<evidence type="ECO:0000259" key="7">
    <source>
        <dbReference type="PROSITE" id="PS50850"/>
    </source>
</evidence>
<feature type="transmembrane region" description="Helical" evidence="6">
    <location>
        <begin position="77"/>
        <end position="94"/>
    </location>
</feature>
<dbReference type="InterPro" id="IPR011701">
    <property type="entry name" value="MFS"/>
</dbReference>
<evidence type="ECO:0000256" key="3">
    <source>
        <dbReference type="ARBA" id="ARBA00022692"/>
    </source>
</evidence>
<evidence type="ECO:0000313" key="8">
    <source>
        <dbReference type="EMBL" id="MDF0479987.1"/>
    </source>
</evidence>
<evidence type="ECO:0000256" key="4">
    <source>
        <dbReference type="ARBA" id="ARBA00022989"/>
    </source>
</evidence>
<evidence type="ECO:0000256" key="6">
    <source>
        <dbReference type="SAM" id="Phobius"/>
    </source>
</evidence>
<evidence type="ECO:0000256" key="1">
    <source>
        <dbReference type="ARBA" id="ARBA00004651"/>
    </source>
</evidence>
<feature type="transmembrane region" description="Helical" evidence="6">
    <location>
        <begin position="250"/>
        <end position="271"/>
    </location>
</feature>
<dbReference type="PROSITE" id="PS50850">
    <property type="entry name" value="MFS"/>
    <property type="match status" value="1"/>
</dbReference>
<proteinExistence type="predicted"/>
<keyword evidence="2" id="KW-0813">Transport</keyword>
<dbReference type="PANTHER" id="PTHR42910:SF1">
    <property type="entry name" value="MAJOR FACILITATOR SUPERFAMILY (MFS) PROFILE DOMAIN-CONTAINING PROTEIN"/>
    <property type="match status" value="1"/>
</dbReference>
<feature type="domain" description="Major facilitator superfamily (MFS) profile" evidence="7">
    <location>
        <begin position="9"/>
        <end position="392"/>
    </location>
</feature>
<accession>A0ABT5X1V8</accession>
<gene>
    <name evidence="8" type="ORF">OL233_06740</name>
</gene>
<feature type="transmembrane region" description="Helical" evidence="6">
    <location>
        <begin position="217"/>
        <end position="238"/>
    </location>
</feature>
<dbReference type="Proteomes" id="UP001147148">
    <property type="component" value="Unassembled WGS sequence"/>
</dbReference>